<protein>
    <submittedName>
        <fullName evidence="1">Uncharacterized protein</fullName>
    </submittedName>
</protein>
<dbReference type="Proteomes" id="UP000076798">
    <property type="component" value="Unassembled WGS sequence"/>
</dbReference>
<gene>
    <name evidence="1" type="ORF">SISSUDRAFT_255210</name>
</gene>
<organism evidence="1 2">
    <name type="scientific">Sistotremastrum suecicum HHB10207 ss-3</name>
    <dbReference type="NCBI Taxonomy" id="1314776"/>
    <lineage>
        <taxon>Eukaryota</taxon>
        <taxon>Fungi</taxon>
        <taxon>Dikarya</taxon>
        <taxon>Basidiomycota</taxon>
        <taxon>Agaricomycotina</taxon>
        <taxon>Agaricomycetes</taxon>
        <taxon>Sistotremastrales</taxon>
        <taxon>Sistotremastraceae</taxon>
        <taxon>Sistotremastrum</taxon>
    </lineage>
</organism>
<accession>A0A165ZUH2</accession>
<sequence>MGSGNPGDLVSEIDIGSQISWHATAPETGPVDLVLKPITRLTQDEITQAYRYGLSSSALLVTGHSSWVLQRTIQPVKHYSGGNEEKADEVCPGVLSLHFSESETQLDTRVSFYMGPEGYVCPRNDQVRRSPSSIITPSKERNISNVSSHVLFLNYDQNGCVLETPRWTKLTYDLSEILEENGLLSLVSGRSYYQSSYVFDPLTGTLTIGNDDCLIAIQY</sequence>
<evidence type="ECO:0000313" key="2">
    <source>
        <dbReference type="Proteomes" id="UP000076798"/>
    </source>
</evidence>
<keyword evidence="2" id="KW-1185">Reference proteome</keyword>
<name>A0A165ZUH2_9AGAM</name>
<evidence type="ECO:0000313" key="1">
    <source>
        <dbReference type="EMBL" id="KZT34646.1"/>
    </source>
</evidence>
<dbReference type="EMBL" id="KV428171">
    <property type="protein sequence ID" value="KZT34646.1"/>
    <property type="molecule type" value="Genomic_DNA"/>
</dbReference>
<dbReference type="AlphaFoldDB" id="A0A165ZUH2"/>
<reference evidence="1 2" key="1">
    <citation type="journal article" date="2016" name="Mol. Biol. Evol.">
        <title>Comparative Genomics of Early-Diverging Mushroom-Forming Fungi Provides Insights into the Origins of Lignocellulose Decay Capabilities.</title>
        <authorList>
            <person name="Nagy L.G."/>
            <person name="Riley R."/>
            <person name="Tritt A."/>
            <person name="Adam C."/>
            <person name="Daum C."/>
            <person name="Floudas D."/>
            <person name="Sun H."/>
            <person name="Yadav J.S."/>
            <person name="Pangilinan J."/>
            <person name="Larsson K.H."/>
            <person name="Matsuura K."/>
            <person name="Barry K."/>
            <person name="Labutti K."/>
            <person name="Kuo R."/>
            <person name="Ohm R.A."/>
            <person name="Bhattacharya S.S."/>
            <person name="Shirouzu T."/>
            <person name="Yoshinaga Y."/>
            <person name="Martin F.M."/>
            <person name="Grigoriev I.V."/>
            <person name="Hibbett D.S."/>
        </authorList>
    </citation>
    <scope>NUCLEOTIDE SEQUENCE [LARGE SCALE GENOMIC DNA]</scope>
    <source>
        <strain evidence="1 2">HHB10207 ss-3</strain>
    </source>
</reference>
<proteinExistence type="predicted"/>